<feature type="region of interest" description="Disordered" evidence="6">
    <location>
        <begin position="873"/>
        <end position="894"/>
    </location>
</feature>
<sequence length="2052" mass="236591">MMRNRCERVEREKSDILLSRIASMHTAPSKTAASEVLKLQQKVNDLQTQSEDLLDEKKSLSLRVKELEDEIESRPDNNTTKRTMDDLRSKLLAAENLCEELMDENEDMKKELQDLEEEIEELQDNFREEQADEYTTLKKELEQTAKNCRILSFKLRKAERKAEQMEAEKLEAEKKCREMAGGLAGLDKVEKIKQLEQDLALANEVGVRLKKELEDVKEKLESKEYDSSNQNSLQPPKKKAPMLGSIGKTSSGEKVSRESLTRGGSQEDPVQLLRDLQDSLEREADLREQLRYAEEEGEIFRKKASRVEDDNESLVLQLKKMATKARSRKQSPSHSRLTPEPFMEKDEGISEEEDPVELRLLLELNEQEAAVLRKKVEELETENETMKRKVKDIQEKLNTKTARKTTIAQTKSNDSKSGSGLNGQKIKVLEDDVSELRKKLIEKERDCERLHSELTITQKRLSKGSLHKSKSLDSGNEQHNLDLKRQLQLIEQEAAILRTKIQILESDNDKLSAENKRLELLRGTKKGPTSLETQVDAELKGKIEEMENQLTDANKQITELQGKLETKETETKEKGLLSLTSKKFGSDTKDPEVTKLKKEIKLKTEEIEKVKTRVTKAENDNKSLTLTINRLKEETANNLIKFYKQRTPKKPTDFTTKLQLKKMVEELENEIGEVLVALKKSEEEKSRLPKDDSNNQPTEELKEANEKLTKDLQAAKTRLESLEKELKEQKEVRDKENDKFTLERKIADEGNKKINDDKKKLEDELKKRLEEVKNLNNVNEMLTKEKNNLEKELTKLGSEKASLSLKKDEMAVLVKKLEAIKDELEEEKRQNSSLKKQVESGVKSEQEKNALNIEILEKITKISEVEKKLKETEDKLKKVEKTSSSNKGKVAKLEKELEEEREKVRLSESTQQEMTSGWLKERDNLKEQILEMQNKTRDLEKTIISKQQCIEKLEINLKDEKARVVDMSKNAASVERQENEALKEDLATNKAKLLEVTQKLQKVETLQKASEEKYKKEEADLKKEKQTFESKVSQLETDLQAERKKMDRMKATQEKETKNREHELSSLRTKLRSLESNTGITSKKIQEEYQTKIEKLEEDLSREKQEYEDLTTKYEILEEEHVGTKSQLVKDKELVYSQLLSTKRELASMEGELKTLQDTYKSKQEVWIKENCEYTAFQERARELEEKVTRSGGGESWTAERNRLKSTLEEKTREVDNFRREIEMLNDQMDHIKKENDELRRKLEDFDKVVKIQRNMTADTSAIDKELRETKNKLVQEEKCRKTEVAQLKMRYDGRVALISEEIQGLQAQVSRFKRERDTFRHMLEGAQKTITDLKSSPRKVKESHLSTGSSNDETEETRMKVASLEQQVSCMEDELSESRLESSKLKTELISERSSWEVKMSEMQSRINELEEDRILTSGRSKIPGMRTRMELAWHKEREEQHRLLQETSTLARDLRQTLFEVERERDKERLEAKRRLDQLKKSTEEEQDENRKKVTELQCDLLELRDAHAKLRTTNEKLRREKERSEREREELRQQVASKKRTEQDEERKINLLLEQVDELMGMAPDLFIQKQKTSGLAAVTTPTPPRRLRGSKSRESSPGLEKKEFKKESSVDRNDQLRTTVQRLAEATDELKVYQRLSEEERDKERAKRALGFRRAASTESENPPLGPELRKKKVSNGSRSTGTKQGSLYRKSLSLEQTSAQQDQSIWKGEDDKDGSHSSLQSVDSATDQRFYTLQRRDASMDSRLSGGSTQSDVVHSGEKKKKKGIFVKLKKMAKSRSIDETNTGSDYTMGSQASLSYRPFLYIFIRTYSLYADVPLAPWTSRDSVKSNQSGTSLQQGSMGSYGSDTSIGGAEDKGSKKDLRDRLTGIFKKSGGSRSARMDLLAKSSYIFQERQLFPKELFSEQSKSHVYTCFSLERGVKPPKEQILERVVKPPKQQSKSHVYTCFSLERGVKPPKEQSKSHVYACFSLERGVKPPKEQSPALPERSDSTQRPLVRALATGSTSHSSSPRPSTTASDSNETSSNSRPSGSTTRRTTPSSTTSFARRAK</sequence>
<feature type="region of interest" description="Disordered" evidence="6">
    <location>
        <begin position="219"/>
        <end position="276"/>
    </location>
</feature>
<feature type="compositionally biased region" description="Basic and acidic residues" evidence="6">
    <location>
        <begin position="1040"/>
        <end position="1065"/>
    </location>
</feature>
<evidence type="ECO:0000256" key="6">
    <source>
        <dbReference type="SAM" id="MobiDB-lite"/>
    </source>
</evidence>
<gene>
    <name evidence="8" type="ORF">TGEB3V08_LOCUS7262</name>
</gene>
<feature type="domain" description="SOGA coiled-coil" evidence="7">
    <location>
        <begin position="481"/>
        <end position="570"/>
    </location>
</feature>
<feature type="compositionally biased region" description="Basic residues" evidence="6">
    <location>
        <begin position="321"/>
        <end position="331"/>
    </location>
</feature>
<feature type="compositionally biased region" description="Basic and acidic residues" evidence="6">
    <location>
        <begin position="1641"/>
        <end position="1651"/>
    </location>
</feature>
<evidence type="ECO:0000256" key="3">
    <source>
        <dbReference type="ARBA" id="ARBA00023054"/>
    </source>
</evidence>
<keyword evidence="2" id="KW-0597">Phosphoprotein</keyword>
<reference evidence="8" key="1">
    <citation type="submission" date="2020-11" db="EMBL/GenBank/DDBJ databases">
        <authorList>
            <person name="Tran Van P."/>
        </authorList>
    </citation>
    <scope>NUCLEOTIDE SEQUENCE</scope>
</reference>
<comment type="subcellular location">
    <subcellularLocation>
        <location evidence="1">Membrane</location>
    </subcellularLocation>
</comment>
<feature type="region of interest" description="Disordered" evidence="6">
    <location>
        <begin position="1641"/>
        <end position="1762"/>
    </location>
</feature>
<organism evidence="8">
    <name type="scientific">Timema genevievae</name>
    <name type="common">Walking stick</name>
    <dbReference type="NCBI Taxonomy" id="629358"/>
    <lineage>
        <taxon>Eukaryota</taxon>
        <taxon>Metazoa</taxon>
        <taxon>Ecdysozoa</taxon>
        <taxon>Arthropoda</taxon>
        <taxon>Hexapoda</taxon>
        <taxon>Insecta</taxon>
        <taxon>Pterygota</taxon>
        <taxon>Neoptera</taxon>
        <taxon>Polyneoptera</taxon>
        <taxon>Phasmatodea</taxon>
        <taxon>Timematodea</taxon>
        <taxon>Timematoidea</taxon>
        <taxon>Timematidae</taxon>
        <taxon>Timema</taxon>
    </lineage>
</organism>
<feature type="compositionally biased region" description="Basic and acidic residues" evidence="6">
    <location>
        <begin position="380"/>
        <end position="398"/>
    </location>
</feature>
<feature type="compositionally biased region" description="Basic and acidic residues" evidence="6">
    <location>
        <begin position="1009"/>
        <end position="1028"/>
    </location>
</feature>
<feature type="region of interest" description="Disordered" evidence="6">
    <location>
        <begin position="1827"/>
        <end position="1862"/>
    </location>
</feature>
<keyword evidence="3 5" id="KW-0175">Coiled coil</keyword>
<dbReference type="InterPro" id="IPR049885">
    <property type="entry name" value="MTCL1-3"/>
</dbReference>
<feature type="compositionally biased region" description="Basic and acidic residues" evidence="6">
    <location>
        <begin position="682"/>
        <end position="710"/>
    </location>
</feature>
<feature type="region of interest" description="Disordered" evidence="6">
    <location>
        <begin position="1977"/>
        <end position="2052"/>
    </location>
</feature>
<feature type="compositionally biased region" description="Polar residues" evidence="6">
    <location>
        <begin position="404"/>
        <end position="419"/>
    </location>
</feature>
<feature type="compositionally biased region" description="Polar residues" evidence="6">
    <location>
        <begin position="1831"/>
        <end position="1852"/>
    </location>
</feature>
<feature type="compositionally biased region" description="Low complexity" evidence="6">
    <location>
        <begin position="2004"/>
        <end position="2052"/>
    </location>
</feature>
<accession>A0A7R9K1C7</accession>
<name>A0A7R9K1C7_TIMGE</name>
<feature type="region of interest" description="Disordered" evidence="6">
    <location>
        <begin position="1334"/>
        <end position="1358"/>
    </location>
</feature>
<dbReference type="PANTHER" id="PTHR15742:SF5">
    <property type="entry name" value="GIRDIN"/>
    <property type="match status" value="1"/>
</dbReference>
<evidence type="ECO:0000256" key="5">
    <source>
        <dbReference type="SAM" id="Coils"/>
    </source>
</evidence>
<feature type="compositionally biased region" description="Basic and acidic residues" evidence="6">
    <location>
        <begin position="1595"/>
        <end position="1619"/>
    </location>
</feature>
<feature type="region of interest" description="Disordered" evidence="6">
    <location>
        <begin position="1508"/>
        <end position="1549"/>
    </location>
</feature>
<dbReference type="InterPro" id="IPR027881">
    <property type="entry name" value="SOGA_CC"/>
</dbReference>
<feature type="region of interest" description="Disordered" evidence="6">
    <location>
        <begin position="380"/>
        <end position="423"/>
    </location>
</feature>
<feature type="region of interest" description="Disordered" evidence="6">
    <location>
        <begin position="825"/>
        <end position="845"/>
    </location>
</feature>
<dbReference type="EMBL" id="OE842245">
    <property type="protein sequence ID" value="CAD7599136.1"/>
    <property type="molecule type" value="Genomic_DNA"/>
</dbReference>
<feature type="region of interest" description="Disordered" evidence="6">
    <location>
        <begin position="682"/>
        <end position="749"/>
    </location>
</feature>
<evidence type="ECO:0000259" key="7">
    <source>
        <dbReference type="Pfam" id="PF11365"/>
    </source>
</evidence>
<dbReference type="GO" id="GO:0016020">
    <property type="term" value="C:membrane"/>
    <property type="evidence" value="ECO:0007669"/>
    <property type="project" value="UniProtKB-SubCell"/>
</dbReference>
<feature type="region of interest" description="Disordered" evidence="6">
    <location>
        <begin position="1577"/>
        <end position="1620"/>
    </location>
</feature>
<feature type="compositionally biased region" description="Basic and acidic residues" evidence="6">
    <location>
        <begin position="717"/>
        <end position="749"/>
    </location>
</feature>
<dbReference type="GO" id="GO:0005615">
    <property type="term" value="C:extracellular space"/>
    <property type="evidence" value="ECO:0007669"/>
    <property type="project" value="InterPro"/>
</dbReference>
<evidence type="ECO:0000313" key="8">
    <source>
        <dbReference type="EMBL" id="CAD7599136.1"/>
    </source>
</evidence>
<feature type="coiled-coil region" evidence="5">
    <location>
        <begin position="1086"/>
        <end position="1166"/>
    </location>
</feature>
<keyword evidence="4" id="KW-0472">Membrane</keyword>
<feature type="compositionally biased region" description="Basic and acidic residues" evidence="6">
    <location>
        <begin position="1508"/>
        <end position="1535"/>
    </location>
</feature>
<evidence type="ECO:0000256" key="2">
    <source>
        <dbReference type="ARBA" id="ARBA00022553"/>
    </source>
</evidence>
<dbReference type="PANTHER" id="PTHR15742">
    <property type="entry name" value="GIRDIN"/>
    <property type="match status" value="1"/>
</dbReference>
<protein>
    <recommendedName>
        <fullName evidence="7">SOGA coiled-coil domain-containing protein</fullName>
    </recommendedName>
</protein>
<proteinExistence type="predicted"/>
<feature type="compositionally biased region" description="Polar residues" evidence="6">
    <location>
        <begin position="1679"/>
        <end position="1690"/>
    </location>
</feature>
<feature type="compositionally biased region" description="Polar residues" evidence="6">
    <location>
        <begin position="1721"/>
        <end position="1736"/>
    </location>
</feature>
<feature type="region of interest" description="Disordered" evidence="6">
    <location>
        <begin position="320"/>
        <end position="354"/>
    </location>
</feature>
<dbReference type="Pfam" id="PF11365">
    <property type="entry name" value="SOGA"/>
    <property type="match status" value="1"/>
</dbReference>
<feature type="coiled-coil region" evidence="5">
    <location>
        <begin position="1201"/>
        <end position="1249"/>
    </location>
</feature>
<evidence type="ECO:0000256" key="1">
    <source>
        <dbReference type="ARBA" id="ARBA00004370"/>
    </source>
</evidence>
<feature type="compositionally biased region" description="Polar residues" evidence="6">
    <location>
        <begin position="1698"/>
        <end position="1709"/>
    </location>
</feature>
<dbReference type="GO" id="GO:0010506">
    <property type="term" value="P:regulation of autophagy"/>
    <property type="evidence" value="ECO:0007669"/>
    <property type="project" value="InterPro"/>
</dbReference>
<evidence type="ECO:0000256" key="4">
    <source>
        <dbReference type="ARBA" id="ARBA00023136"/>
    </source>
</evidence>
<feature type="region of interest" description="Disordered" evidence="6">
    <location>
        <begin position="1005"/>
        <end position="1073"/>
    </location>
</feature>
<feature type="region of interest" description="Disordered" evidence="6">
    <location>
        <begin position="900"/>
        <end position="919"/>
    </location>
</feature>